<proteinExistence type="predicted"/>
<keyword evidence="4" id="KW-1185">Reference proteome</keyword>
<feature type="signal peptide" evidence="2">
    <location>
        <begin position="1"/>
        <end position="20"/>
    </location>
</feature>
<feature type="region of interest" description="Disordered" evidence="1">
    <location>
        <begin position="65"/>
        <end position="90"/>
    </location>
</feature>
<gene>
    <name evidence="3" type="ORF">GCM10010422_17480</name>
</gene>
<dbReference type="Proteomes" id="UP001501721">
    <property type="component" value="Unassembled WGS sequence"/>
</dbReference>
<reference evidence="3 4" key="1">
    <citation type="journal article" date="2019" name="Int. J. Syst. Evol. Microbiol.">
        <title>The Global Catalogue of Microorganisms (GCM) 10K type strain sequencing project: providing services to taxonomists for standard genome sequencing and annotation.</title>
        <authorList>
            <consortium name="The Broad Institute Genomics Platform"/>
            <consortium name="The Broad Institute Genome Sequencing Center for Infectious Disease"/>
            <person name="Wu L."/>
            <person name="Ma J."/>
        </authorList>
    </citation>
    <scope>NUCLEOTIDE SEQUENCE [LARGE SCALE GENOMIC DNA]</scope>
    <source>
        <strain evidence="3 4">JCM 6923</strain>
    </source>
</reference>
<evidence type="ECO:0000313" key="4">
    <source>
        <dbReference type="Proteomes" id="UP001501721"/>
    </source>
</evidence>
<feature type="chain" id="PRO_5046923879" evidence="2">
    <location>
        <begin position="21"/>
        <end position="90"/>
    </location>
</feature>
<feature type="compositionally biased region" description="Basic residues" evidence="1">
    <location>
        <begin position="68"/>
        <end position="79"/>
    </location>
</feature>
<sequence>MALASLAVLLAVAGYAVLCAVQPFAPCRKCTGMGVRLTRRQKVKVCRRCRGQRYRLRTGRRLLNTGRNIHHAGTRRSRHHDTDPEVTPWP</sequence>
<evidence type="ECO:0000313" key="3">
    <source>
        <dbReference type="EMBL" id="GAA2474728.1"/>
    </source>
</evidence>
<evidence type="ECO:0000256" key="2">
    <source>
        <dbReference type="SAM" id="SignalP"/>
    </source>
</evidence>
<evidence type="ECO:0000256" key="1">
    <source>
        <dbReference type="SAM" id="MobiDB-lite"/>
    </source>
</evidence>
<organism evidence="3 4">
    <name type="scientific">Streptomyces graminearus</name>
    <dbReference type="NCBI Taxonomy" id="284030"/>
    <lineage>
        <taxon>Bacteria</taxon>
        <taxon>Bacillati</taxon>
        <taxon>Actinomycetota</taxon>
        <taxon>Actinomycetes</taxon>
        <taxon>Kitasatosporales</taxon>
        <taxon>Streptomycetaceae</taxon>
        <taxon>Streptomyces</taxon>
    </lineage>
</organism>
<dbReference type="RefSeq" id="WP_346079279.1">
    <property type="nucleotide sequence ID" value="NZ_BAAATL010000007.1"/>
</dbReference>
<accession>A0ABN3KYU2</accession>
<protein>
    <submittedName>
        <fullName evidence="3">Uncharacterized protein</fullName>
    </submittedName>
</protein>
<dbReference type="EMBL" id="BAAATL010000007">
    <property type="protein sequence ID" value="GAA2474728.1"/>
    <property type="molecule type" value="Genomic_DNA"/>
</dbReference>
<name>A0ABN3KYU2_9ACTN</name>
<keyword evidence="2" id="KW-0732">Signal</keyword>
<comment type="caution">
    <text evidence="3">The sequence shown here is derived from an EMBL/GenBank/DDBJ whole genome shotgun (WGS) entry which is preliminary data.</text>
</comment>